<dbReference type="Gene3D" id="2.60.40.10">
    <property type="entry name" value="Immunoglobulins"/>
    <property type="match status" value="1"/>
</dbReference>
<dbReference type="InterPro" id="IPR013783">
    <property type="entry name" value="Ig-like_fold"/>
</dbReference>
<dbReference type="Proteomes" id="UP000817854">
    <property type="component" value="Unassembled WGS sequence"/>
</dbReference>
<evidence type="ECO:0000313" key="1">
    <source>
        <dbReference type="EMBL" id="NHN26617.1"/>
    </source>
</evidence>
<reference evidence="1 2" key="2">
    <citation type="submission" date="2019-05" db="EMBL/GenBank/DDBJ databases">
        <authorList>
            <person name="Lianzixin W."/>
        </authorList>
    </citation>
    <scope>NUCLEOTIDE SEQUENCE [LARGE SCALE GENOMIC DNA]</scope>
    <source>
        <strain evidence="1 2">EC11</strain>
    </source>
</reference>
<sequence length="412" mass="46427">MKRKLHIIIILVSIALVLLSVTLLDKKSITKNTLSYITTQENFVAGKPIAIEFKGSFENKPQLYIIHSFGRTLLDGILKKDIIQFNLPKNYYNKTSLVSWFLIENNDEKAKGNFQIIPNDETKTNLESYLGPPSTLVGDGHFTMFVTIPTDNFDNPKFTNTEVAIKHQFLNTIATDNEKTKDFIAWKNIYAPTKSGGVLISASCNEAITKEFDAVIYPSIATDFTIAYKRNHEFADGNQITRLTTSILKDKFGNTVSDGTMVTFIIKNKENVLLKTFGTTIEGIATGQILHPEKENSYIVKAYVNGISKSNSIQINYKSINPTIAYSFSKDNRTISVGPIKSFMNQIVPDGIKVTLRIYHNDTLVETIIEDSNRGKATFYLSPEFYKEKKYSFEIETLGKTIKKAEKNVSNK</sequence>
<name>A0ABX0IRW4_9FLAO</name>
<reference evidence="1 2" key="3">
    <citation type="submission" date="2020-02" db="EMBL/GenBank/DDBJ databases">
        <title>Flavobacterium profundi sp. nov., isolated from a deep-sea seamount.</title>
        <authorList>
            <person name="Zhang D.-C."/>
        </authorList>
    </citation>
    <scope>NUCLEOTIDE SEQUENCE [LARGE SCALE GENOMIC DNA]</scope>
    <source>
        <strain evidence="1 2">EC11</strain>
    </source>
</reference>
<protein>
    <recommendedName>
        <fullName evidence="3">Bacterial Ig-like domain-containing protein</fullName>
    </recommendedName>
</protein>
<dbReference type="SUPFAM" id="SSF49373">
    <property type="entry name" value="Invasin/intimin cell-adhesion fragments"/>
    <property type="match status" value="1"/>
</dbReference>
<accession>A0ABX0IRW4</accession>
<dbReference type="RefSeq" id="WP_140962934.1">
    <property type="nucleotide sequence ID" value="NZ_VEVQ02000008.1"/>
</dbReference>
<evidence type="ECO:0008006" key="3">
    <source>
        <dbReference type="Google" id="ProtNLM"/>
    </source>
</evidence>
<organism evidence="1 2">
    <name type="scientific">Flavobacterium jejuense</name>
    <dbReference type="NCBI Taxonomy" id="1544455"/>
    <lineage>
        <taxon>Bacteria</taxon>
        <taxon>Pseudomonadati</taxon>
        <taxon>Bacteroidota</taxon>
        <taxon>Flavobacteriia</taxon>
        <taxon>Flavobacteriales</taxon>
        <taxon>Flavobacteriaceae</taxon>
        <taxon>Flavobacterium</taxon>
    </lineage>
</organism>
<reference evidence="2" key="1">
    <citation type="submission" date="2019-05" db="EMBL/GenBank/DDBJ databases">
        <title>Flavobacterium profundi sp. nov., isolated from a deep-sea seamount.</title>
        <authorList>
            <person name="Zhang D.-C."/>
        </authorList>
    </citation>
    <scope>NUCLEOTIDE SEQUENCE [LARGE SCALE GENOMIC DNA]</scope>
    <source>
        <strain evidence="2">EC11</strain>
    </source>
</reference>
<dbReference type="InterPro" id="IPR008964">
    <property type="entry name" value="Invasin/intimin_cell_adhesion"/>
</dbReference>
<gene>
    <name evidence="1" type="ORF">FIA58_013105</name>
</gene>
<comment type="caution">
    <text evidence="1">The sequence shown here is derived from an EMBL/GenBank/DDBJ whole genome shotgun (WGS) entry which is preliminary data.</text>
</comment>
<keyword evidence="2" id="KW-1185">Reference proteome</keyword>
<dbReference type="EMBL" id="VEVQ02000008">
    <property type="protein sequence ID" value="NHN26617.1"/>
    <property type="molecule type" value="Genomic_DNA"/>
</dbReference>
<evidence type="ECO:0000313" key="2">
    <source>
        <dbReference type="Proteomes" id="UP000817854"/>
    </source>
</evidence>
<proteinExistence type="predicted"/>